<protein>
    <submittedName>
        <fullName evidence="1">Uncharacterized protein</fullName>
    </submittedName>
</protein>
<name>A0A951UNF8_9CYAN</name>
<dbReference type="Proteomes" id="UP000757435">
    <property type="component" value="Unassembled WGS sequence"/>
</dbReference>
<organism evidence="1 2">
    <name type="scientific">Drouetiella hepatica Uher 2000/2452</name>
    <dbReference type="NCBI Taxonomy" id="904376"/>
    <lineage>
        <taxon>Bacteria</taxon>
        <taxon>Bacillati</taxon>
        <taxon>Cyanobacteriota</taxon>
        <taxon>Cyanophyceae</taxon>
        <taxon>Oculatellales</taxon>
        <taxon>Oculatellaceae</taxon>
        <taxon>Drouetiella</taxon>
    </lineage>
</organism>
<sequence>MLSQIFYLVRSRADGQYLVARTQPNADAPPNPGYLLMFKEHADALSYLNTHGGEVAHRFSVESLPGTQLKALIKRWGFIGVGMVQDPLIPQIEFLLQD</sequence>
<evidence type="ECO:0000313" key="1">
    <source>
        <dbReference type="EMBL" id="MBW4659839.1"/>
    </source>
</evidence>
<proteinExistence type="predicted"/>
<evidence type="ECO:0000313" key="2">
    <source>
        <dbReference type="Proteomes" id="UP000757435"/>
    </source>
</evidence>
<reference evidence="1" key="2">
    <citation type="journal article" date="2022" name="Microbiol. Resour. Announc.">
        <title>Metagenome Sequencing to Explore Phylogenomics of Terrestrial Cyanobacteria.</title>
        <authorList>
            <person name="Ward R.D."/>
            <person name="Stajich J.E."/>
            <person name="Johansen J.R."/>
            <person name="Huntemann M."/>
            <person name="Clum A."/>
            <person name="Foster B."/>
            <person name="Foster B."/>
            <person name="Roux S."/>
            <person name="Palaniappan K."/>
            <person name="Varghese N."/>
            <person name="Mukherjee S."/>
            <person name="Reddy T.B.K."/>
            <person name="Daum C."/>
            <person name="Copeland A."/>
            <person name="Chen I.A."/>
            <person name="Ivanova N.N."/>
            <person name="Kyrpides N.C."/>
            <person name="Shapiro N."/>
            <person name="Eloe-Fadrosh E.A."/>
            <person name="Pietrasiak N."/>
        </authorList>
    </citation>
    <scope>NUCLEOTIDE SEQUENCE</scope>
    <source>
        <strain evidence="1">UHER 2000/2452</strain>
    </source>
</reference>
<dbReference type="EMBL" id="JAHHHD010000015">
    <property type="protein sequence ID" value="MBW4659839.1"/>
    <property type="molecule type" value="Genomic_DNA"/>
</dbReference>
<comment type="caution">
    <text evidence="1">The sequence shown here is derived from an EMBL/GenBank/DDBJ whole genome shotgun (WGS) entry which is preliminary data.</text>
</comment>
<accession>A0A951UNF8</accession>
<dbReference type="AlphaFoldDB" id="A0A951UNF8"/>
<reference evidence="1" key="1">
    <citation type="submission" date="2021-05" db="EMBL/GenBank/DDBJ databases">
        <authorList>
            <person name="Pietrasiak N."/>
            <person name="Ward R."/>
            <person name="Stajich J.E."/>
            <person name="Kurbessoian T."/>
        </authorList>
    </citation>
    <scope>NUCLEOTIDE SEQUENCE</scope>
    <source>
        <strain evidence="1">UHER 2000/2452</strain>
    </source>
</reference>
<gene>
    <name evidence="1" type="ORF">KME15_14280</name>
</gene>